<feature type="compositionally biased region" description="Basic and acidic residues" evidence="1">
    <location>
        <begin position="196"/>
        <end position="206"/>
    </location>
</feature>
<feature type="compositionally biased region" description="Basic and acidic residues" evidence="1">
    <location>
        <begin position="104"/>
        <end position="125"/>
    </location>
</feature>
<dbReference type="OrthoDB" id="2623880at2759"/>
<reference evidence="3" key="2">
    <citation type="submission" date="2015-01" db="EMBL/GenBank/DDBJ databases">
        <title>Evolutionary Origins and Diversification of the Mycorrhizal Mutualists.</title>
        <authorList>
            <consortium name="DOE Joint Genome Institute"/>
            <consortium name="Mycorrhizal Genomics Consortium"/>
            <person name="Kohler A."/>
            <person name="Kuo A."/>
            <person name="Nagy L.G."/>
            <person name="Floudas D."/>
            <person name="Copeland A."/>
            <person name="Barry K.W."/>
            <person name="Cichocki N."/>
            <person name="Veneault-Fourrey C."/>
            <person name="LaButti K."/>
            <person name="Lindquist E.A."/>
            <person name="Lipzen A."/>
            <person name="Lundell T."/>
            <person name="Morin E."/>
            <person name="Murat C."/>
            <person name="Riley R."/>
            <person name="Ohm R."/>
            <person name="Sun H."/>
            <person name="Tunlid A."/>
            <person name="Henrissat B."/>
            <person name="Grigoriev I.V."/>
            <person name="Hibbett D.S."/>
            <person name="Martin F."/>
        </authorList>
    </citation>
    <scope>NUCLEOTIDE SEQUENCE [LARGE SCALE GENOMIC DNA]</scope>
    <source>
        <strain evidence="3">441</strain>
    </source>
</reference>
<gene>
    <name evidence="2" type="ORF">PISMIDRAFT_16792</name>
</gene>
<organism evidence="2 3">
    <name type="scientific">Pisolithus microcarpus 441</name>
    <dbReference type="NCBI Taxonomy" id="765257"/>
    <lineage>
        <taxon>Eukaryota</taxon>
        <taxon>Fungi</taxon>
        <taxon>Dikarya</taxon>
        <taxon>Basidiomycota</taxon>
        <taxon>Agaricomycotina</taxon>
        <taxon>Agaricomycetes</taxon>
        <taxon>Agaricomycetidae</taxon>
        <taxon>Boletales</taxon>
        <taxon>Sclerodermatineae</taxon>
        <taxon>Pisolithaceae</taxon>
        <taxon>Pisolithus</taxon>
    </lineage>
</organism>
<sequence length="206" mass="23092">MSNETNNTTVKLLENVIIFEVDNILQGWPTYVINFTPQDTSPHKIILHLKNPSKCVTMDSDDEDRDPGAPPSEYRKLTTNIDARVFVPKPRYNGSKPLIENTDENAKDAESSDDAKETSSDDEKTPVNTIPVNLCGIPKDTIPTKRKTFDPNWPPRRPRAFRHISQNSSIANYEAFMTFPAAVKREEGTCGGPDNKINEGECTVKN</sequence>
<feature type="region of interest" description="Disordered" evidence="1">
    <location>
        <begin position="88"/>
        <end position="158"/>
    </location>
</feature>
<evidence type="ECO:0000256" key="1">
    <source>
        <dbReference type="SAM" id="MobiDB-lite"/>
    </source>
</evidence>
<dbReference type="Proteomes" id="UP000054018">
    <property type="component" value="Unassembled WGS sequence"/>
</dbReference>
<evidence type="ECO:0000313" key="2">
    <source>
        <dbReference type="EMBL" id="KIK15071.1"/>
    </source>
</evidence>
<keyword evidence="3" id="KW-1185">Reference proteome</keyword>
<proteinExistence type="predicted"/>
<dbReference type="EMBL" id="KN833908">
    <property type="protein sequence ID" value="KIK15071.1"/>
    <property type="molecule type" value="Genomic_DNA"/>
</dbReference>
<evidence type="ECO:0000313" key="3">
    <source>
        <dbReference type="Proteomes" id="UP000054018"/>
    </source>
</evidence>
<feature type="region of interest" description="Disordered" evidence="1">
    <location>
        <begin position="185"/>
        <end position="206"/>
    </location>
</feature>
<dbReference type="HOGENOM" id="CLU_090730_0_0_1"/>
<name>A0A0C9YES2_9AGAM</name>
<accession>A0A0C9YES2</accession>
<reference evidence="2 3" key="1">
    <citation type="submission" date="2014-04" db="EMBL/GenBank/DDBJ databases">
        <authorList>
            <consortium name="DOE Joint Genome Institute"/>
            <person name="Kuo A."/>
            <person name="Kohler A."/>
            <person name="Costa M.D."/>
            <person name="Nagy L.G."/>
            <person name="Floudas D."/>
            <person name="Copeland A."/>
            <person name="Barry K.W."/>
            <person name="Cichocki N."/>
            <person name="Veneault-Fourrey C."/>
            <person name="LaButti K."/>
            <person name="Lindquist E.A."/>
            <person name="Lipzen A."/>
            <person name="Lundell T."/>
            <person name="Morin E."/>
            <person name="Murat C."/>
            <person name="Sun H."/>
            <person name="Tunlid A."/>
            <person name="Henrissat B."/>
            <person name="Grigoriev I.V."/>
            <person name="Hibbett D.S."/>
            <person name="Martin F."/>
            <person name="Nordberg H.P."/>
            <person name="Cantor M.N."/>
            <person name="Hua S.X."/>
        </authorList>
    </citation>
    <scope>NUCLEOTIDE SEQUENCE [LARGE SCALE GENOMIC DNA]</scope>
    <source>
        <strain evidence="2 3">441</strain>
    </source>
</reference>
<protein>
    <submittedName>
        <fullName evidence="2">Uncharacterized protein</fullName>
    </submittedName>
</protein>
<dbReference type="AlphaFoldDB" id="A0A0C9YES2"/>